<sequence length="41" mass="4733">ISLRSSKSALWEIRKLANAIYDALPNEHKFIFEKCLPEDEG</sequence>
<dbReference type="GO" id="GO:0006231">
    <property type="term" value="P:dTMP biosynthetic process"/>
    <property type="evidence" value="ECO:0007669"/>
    <property type="project" value="InterPro"/>
</dbReference>
<dbReference type="Proteomes" id="UP000824019">
    <property type="component" value="Unassembled WGS sequence"/>
</dbReference>
<proteinExistence type="predicted"/>
<feature type="non-terminal residue" evidence="1">
    <location>
        <position position="1"/>
    </location>
</feature>
<evidence type="ECO:0000313" key="1">
    <source>
        <dbReference type="EMBL" id="MBS5830795.1"/>
    </source>
</evidence>
<gene>
    <name evidence="1" type="ORF">KIC69_08200</name>
</gene>
<reference evidence="1" key="1">
    <citation type="submission" date="2021-02" db="EMBL/GenBank/DDBJ databases">
        <title>Infant gut strain persistence is associated with maternal origin, phylogeny, and functional potential including surface adhesion and iron acquisition.</title>
        <authorList>
            <person name="Lou Y.C."/>
        </authorList>
    </citation>
    <scope>NUCLEOTIDE SEQUENCE</scope>
    <source>
        <strain evidence="1">L3_101_000G1_dasL3_101_000G1_concoct_7_sub</strain>
    </source>
</reference>
<dbReference type="GO" id="GO:0050797">
    <property type="term" value="F:thymidylate synthase (FAD) activity"/>
    <property type="evidence" value="ECO:0007669"/>
    <property type="project" value="InterPro"/>
</dbReference>
<name>A0A9E1F362_9BACT</name>
<protein>
    <submittedName>
        <fullName evidence="1">Thymidylate synthase (FAD)</fullName>
    </submittedName>
</protein>
<dbReference type="Gene3D" id="3.30.1360.170">
    <property type="match status" value="1"/>
</dbReference>
<organism evidence="1 2">
    <name type="scientific">Campylobacter concisus</name>
    <dbReference type="NCBI Taxonomy" id="199"/>
    <lineage>
        <taxon>Bacteria</taxon>
        <taxon>Pseudomonadati</taxon>
        <taxon>Campylobacterota</taxon>
        <taxon>Epsilonproteobacteria</taxon>
        <taxon>Campylobacterales</taxon>
        <taxon>Campylobacteraceae</taxon>
        <taxon>Campylobacter</taxon>
    </lineage>
</organism>
<dbReference type="EMBL" id="JAHAKR010000437">
    <property type="protein sequence ID" value="MBS5830795.1"/>
    <property type="molecule type" value="Genomic_DNA"/>
</dbReference>
<dbReference type="GO" id="GO:0050660">
    <property type="term" value="F:flavin adenine dinucleotide binding"/>
    <property type="evidence" value="ECO:0007669"/>
    <property type="project" value="InterPro"/>
</dbReference>
<dbReference type="AlphaFoldDB" id="A0A9E1F362"/>
<accession>A0A9E1F362</accession>
<evidence type="ECO:0000313" key="2">
    <source>
        <dbReference type="Proteomes" id="UP000824019"/>
    </source>
</evidence>
<dbReference type="InterPro" id="IPR036098">
    <property type="entry name" value="Thymidylate_synthase_ThyX_sf"/>
</dbReference>
<comment type="caution">
    <text evidence="1">The sequence shown here is derived from an EMBL/GenBank/DDBJ whole genome shotgun (WGS) entry which is preliminary data.</text>
</comment>
<dbReference type="SUPFAM" id="SSF69796">
    <property type="entry name" value="Thymidylate synthase-complementing protein Thy1"/>
    <property type="match status" value="1"/>
</dbReference>